<dbReference type="InterPro" id="IPR011009">
    <property type="entry name" value="Kinase-like_dom_sf"/>
</dbReference>
<dbReference type="SUPFAM" id="SSF47336">
    <property type="entry name" value="ACP-like"/>
    <property type="match status" value="1"/>
</dbReference>
<dbReference type="Gene3D" id="1.10.510.10">
    <property type="entry name" value="Transferase(Phosphotransferase) domain 1"/>
    <property type="match status" value="1"/>
</dbReference>
<proteinExistence type="predicted"/>
<dbReference type="PANTHER" id="PTHR36796:SF1">
    <property type="entry name" value="PROTEIN KINASE SUPERFAMILY PROTEIN"/>
    <property type="match status" value="1"/>
</dbReference>
<sequence length="479" mass="53300">MSIRWRHKKSRAEPSSAEVTIGPTMLLAVPDCLTSLRYNPTTSGSTSNSVSPTRTRRLCNCKATLNLITNSDSFEVGRLLGSYGFMNITSYSGLQSGTDVEYSPGDLGRLRVQDVGEGNVKISLYEGRISQGPRSGTPVLFKVYPGQRAGGMEADMMAANELNAHSFLQSSSKGICQNLLILVGGFETKTGEQWLAFRNDGKYSAADYAKVTSERVSKNRALGEQISWNPFEQAQTIKRRRDFVVKLLQGAMRGLAFMHEHDRLHQSLGPSSIVLNTIFERDAAYLVPRLRDLAFSVDIRYSYLDEAPGTLSEGLWRRATAAGAFTPMEKRAFGLADDIYEAGLLFAYLAFVPFCEAGIMDSLSLQRLLESTFQLDVEATREYCLADDRLIDAIRFLDLGDGAGWELLQAMLNPDFRKRPIAEAVLNHRRIWALDSLDNVKIVMALEEEFKLEIPDKEADKIDSSNLAIEYIYNHPLAG</sequence>
<evidence type="ECO:0000313" key="2">
    <source>
        <dbReference type="EMBL" id="SPD29316.1"/>
    </source>
</evidence>
<dbReference type="PANTHER" id="PTHR36796">
    <property type="entry name" value="PROTEIN KINASE SUPERFAMILY PROTEIN"/>
    <property type="match status" value="1"/>
</dbReference>
<dbReference type="InterPro" id="IPR036736">
    <property type="entry name" value="ACP-like_sf"/>
</dbReference>
<dbReference type="PROSITE" id="PS50011">
    <property type="entry name" value="PROTEIN_KINASE_DOM"/>
    <property type="match status" value="1"/>
</dbReference>
<dbReference type="SUPFAM" id="SSF56112">
    <property type="entry name" value="Protein kinase-like (PK-like)"/>
    <property type="match status" value="1"/>
</dbReference>
<dbReference type="EMBL" id="OIVN01006269">
    <property type="protein sequence ID" value="SPD29316.1"/>
    <property type="molecule type" value="Genomic_DNA"/>
</dbReference>
<dbReference type="InterPro" id="IPR000719">
    <property type="entry name" value="Prot_kinase_dom"/>
</dbReference>
<name>A0A2N9IV82_FAGSY</name>
<dbReference type="FunFam" id="1.10.510.10:FF:000627">
    <property type="entry name" value="Os02g0694800 protein"/>
    <property type="match status" value="1"/>
</dbReference>
<dbReference type="GO" id="GO:0005524">
    <property type="term" value="F:ATP binding"/>
    <property type="evidence" value="ECO:0007669"/>
    <property type="project" value="InterPro"/>
</dbReference>
<dbReference type="GO" id="GO:0004672">
    <property type="term" value="F:protein kinase activity"/>
    <property type="evidence" value="ECO:0007669"/>
    <property type="project" value="InterPro"/>
</dbReference>
<feature type="domain" description="Protein kinase" evidence="1">
    <location>
        <begin position="109"/>
        <end position="431"/>
    </location>
</feature>
<organism evidence="2">
    <name type="scientific">Fagus sylvatica</name>
    <name type="common">Beechnut</name>
    <dbReference type="NCBI Taxonomy" id="28930"/>
    <lineage>
        <taxon>Eukaryota</taxon>
        <taxon>Viridiplantae</taxon>
        <taxon>Streptophyta</taxon>
        <taxon>Embryophyta</taxon>
        <taxon>Tracheophyta</taxon>
        <taxon>Spermatophyta</taxon>
        <taxon>Magnoliopsida</taxon>
        <taxon>eudicotyledons</taxon>
        <taxon>Gunneridae</taxon>
        <taxon>Pentapetalae</taxon>
        <taxon>rosids</taxon>
        <taxon>fabids</taxon>
        <taxon>Fagales</taxon>
        <taxon>Fagaceae</taxon>
        <taxon>Fagus</taxon>
    </lineage>
</organism>
<dbReference type="AlphaFoldDB" id="A0A2N9IV82"/>
<protein>
    <recommendedName>
        <fullName evidence="1">Protein kinase domain-containing protein</fullName>
    </recommendedName>
</protein>
<accession>A0A2N9IV82</accession>
<dbReference type="GO" id="GO:0009507">
    <property type="term" value="C:chloroplast"/>
    <property type="evidence" value="ECO:0007669"/>
    <property type="project" value="TreeGrafter"/>
</dbReference>
<dbReference type="Gene3D" id="1.10.1200.10">
    <property type="entry name" value="ACP-like"/>
    <property type="match status" value="1"/>
</dbReference>
<evidence type="ECO:0000259" key="1">
    <source>
        <dbReference type="PROSITE" id="PS50011"/>
    </source>
</evidence>
<gene>
    <name evidence="2" type="ORF">FSB_LOCUS57198</name>
</gene>
<reference evidence="2" key="1">
    <citation type="submission" date="2018-02" db="EMBL/GenBank/DDBJ databases">
        <authorList>
            <person name="Cohen D.B."/>
            <person name="Kent A.D."/>
        </authorList>
    </citation>
    <scope>NUCLEOTIDE SEQUENCE</scope>
</reference>